<dbReference type="GO" id="GO:0051539">
    <property type="term" value="F:4 iron, 4 sulfur cluster binding"/>
    <property type="evidence" value="ECO:0007669"/>
    <property type="project" value="TreeGrafter"/>
</dbReference>
<dbReference type="InterPro" id="IPR042243">
    <property type="entry name" value="HypD_1"/>
</dbReference>
<dbReference type="Gene3D" id="3.40.50.11740">
    <property type="entry name" value="HypD, alpha/beta domain 2"/>
    <property type="match status" value="2"/>
</dbReference>
<reference evidence="5" key="1">
    <citation type="submission" date="2016-10" db="EMBL/GenBank/DDBJ databases">
        <authorList>
            <person name="Varghese N."/>
        </authorList>
    </citation>
    <scope>NUCLEOTIDE SEQUENCE [LARGE SCALE GENOMIC DNA]</scope>
    <source>
        <strain evidence="5">DSM 45096 / BCRC 16803 / CGMCC 4.1857 / CIP 109030 / JCM 12277 / KCTC 19219 / NBRC 100920 / 33214</strain>
    </source>
</reference>
<proteinExistence type="inferred from homology"/>
<evidence type="ECO:0000256" key="1">
    <source>
        <dbReference type="ARBA" id="ARBA00007888"/>
    </source>
</evidence>
<evidence type="ECO:0000256" key="2">
    <source>
        <dbReference type="ARBA" id="ARBA00022723"/>
    </source>
</evidence>
<dbReference type="PANTHER" id="PTHR30149:SF0">
    <property type="entry name" value="HYDROGENASE MATURATION FACTOR HYPD"/>
    <property type="match status" value="1"/>
</dbReference>
<name>A0A1H7NCX1_STRJI</name>
<dbReference type="GO" id="GO:0070025">
    <property type="term" value="F:carbon monoxide binding"/>
    <property type="evidence" value="ECO:0007669"/>
    <property type="project" value="TreeGrafter"/>
</dbReference>
<accession>A0A1H7NCX1</accession>
<dbReference type="NCBIfam" id="TIGR00075">
    <property type="entry name" value="hypD"/>
    <property type="match status" value="1"/>
</dbReference>
<dbReference type="Proteomes" id="UP000183015">
    <property type="component" value="Unassembled WGS sequence"/>
</dbReference>
<keyword evidence="5" id="KW-1185">Reference proteome</keyword>
<comment type="similarity">
    <text evidence="1">Belongs to the HypD family.</text>
</comment>
<protein>
    <submittedName>
        <fullName evidence="4">Hydrogenase expression/formation protein HypD</fullName>
    </submittedName>
</protein>
<dbReference type="EMBL" id="FOAZ01000006">
    <property type="protein sequence ID" value="SEL21436.1"/>
    <property type="molecule type" value="Genomic_DNA"/>
</dbReference>
<evidence type="ECO:0000313" key="5">
    <source>
        <dbReference type="Proteomes" id="UP000183015"/>
    </source>
</evidence>
<dbReference type="PIRSF" id="PIRSF005622">
    <property type="entry name" value="Hydrgn_mat_hypD"/>
    <property type="match status" value="1"/>
</dbReference>
<dbReference type="InterPro" id="IPR042244">
    <property type="entry name" value="HypD_2_sf"/>
</dbReference>
<sequence>MKYIDEFQDPALARRLLDEIHAVTTRPWALMEVCGGQTHSIIRHGIDQLLPDNVELIHGPGCPVCVTPLETIDKALEIASRPGVIFCSFGDMLRVPGTDRDLFQVRSLGGDVRVVYSPLDALRIAQQNPDRQVVFFGIGFETTAPPNAMTVHQAERLGVTNFSMLVSHVRVPPAIEGLMTSPDCRVQAFLAAGHVCSVMGTEEYPELAERFKVPIVVTGFEPLDILEGVRRAVLQLERGEHRVENAYPRAVRDEGNPAARRMLADVFEVTDRAWRGIGTIPGSGWRLAERYRAFDAEHRFEVGAINTVEPAACRAGEVLQGLLKPHQCEAFGTTCTPRTPLGATMVSSEGACAAYYLYRRLGGPIAPATPVEATPVG</sequence>
<dbReference type="InterPro" id="IPR002780">
    <property type="entry name" value="Hyd_form_HypD"/>
</dbReference>
<dbReference type="STRING" id="235985.SAMN05414137_106326"/>
<dbReference type="PANTHER" id="PTHR30149">
    <property type="entry name" value="HYDROGENASE PROTEIN ASSEMBLY PROTEIN HYPD"/>
    <property type="match status" value="1"/>
</dbReference>
<organism evidence="4 5">
    <name type="scientific">Streptacidiphilus jiangxiensis</name>
    <dbReference type="NCBI Taxonomy" id="235985"/>
    <lineage>
        <taxon>Bacteria</taxon>
        <taxon>Bacillati</taxon>
        <taxon>Actinomycetota</taxon>
        <taxon>Actinomycetes</taxon>
        <taxon>Kitasatosporales</taxon>
        <taxon>Streptomycetaceae</taxon>
        <taxon>Streptacidiphilus</taxon>
    </lineage>
</organism>
<evidence type="ECO:0000256" key="3">
    <source>
        <dbReference type="ARBA" id="ARBA00023004"/>
    </source>
</evidence>
<dbReference type="OrthoDB" id="9770424at2"/>
<dbReference type="Gene3D" id="6.10.20.100">
    <property type="match status" value="1"/>
</dbReference>
<dbReference type="eggNOG" id="COG0409">
    <property type="taxonomic scope" value="Bacteria"/>
</dbReference>
<keyword evidence="2" id="KW-0479">Metal-binding</keyword>
<evidence type="ECO:0000313" key="4">
    <source>
        <dbReference type="EMBL" id="SEL21436.1"/>
    </source>
</evidence>
<dbReference type="Pfam" id="PF01924">
    <property type="entry name" value="HypD"/>
    <property type="match status" value="1"/>
</dbReference>
<gene>
    <name evidence="4" type="ORF">SAMN05414137_106326</name>
</gene>
<dbReference type="AlphaFoldDB" id="A0A1H7NCX1"/>
<dbReference type="GO" id="GO:0005506">
    <property type="term" value="F:iron ion binding"/>
    <property type="evidence" value="ECO:0007669"/>
    <property type="project" value="TreeGrafter"/>
</dbReference>
<keyword evidence="3" id="KW-0408">Iron</keyword>
<dbReference type="GO" id="GO:0051604">
    <property type="term" value="P:protein maturation"/>
    <property type="evidence" value="ECO:0007669"/>
    <property type="project" value="TreeGrafter"/>
</dbReference>
<dbReference type="RefSeq" id="WP_042451195.1">
    <property type="nucleotide sequence ID" value="NZ_BBPN01000021.1"/>
</dbReference>